<sequence>MLKYYIGSTTTLALLPPLNLSSTTVSSNGDNSLVCAAASNCFSFNGALKLGTKRVSSNRCRASRRRVRYNDDDEDEEDEEYGYNAEIAMLEIYSQSARDEALMVRALVDEEEAEVLIFRGFSSSLSYRTSPDPSRSILPARAVIKSIDRVRGPFDPSNIEYLEKGLTWDAFKSRLQPL</sequence>
<comment type="caution">
    <text evidence="2">The sequence shown here is derived from an EMBL/GenBank/DDBJ whole genome shotgun (WGS) entry which is preliminary data.</text>
</comment>
<keyword evidence="3" id="KW-1185">Reference proteome</keyword>
<dbReference type="InterPro" id="IPR056636">
    <property type="entry name" value="DUF7734"/>
</dbReference>
<reference evidence="2" key="1">
    <citation type="submission" date="2020-08" db="EMBL/GenBank/DDBJ databases">
        <title>Plant Genome Project.</title>
        <authorList>
            <person name="Zhang R.-G."/>
        </authorList>
    </citation>
    <scope>NUCLEOTIDE SEQUENCE</scope>
    <source>
        <strain evidence="2">WSP0</strain>
        <tissue evidence="2">Leaf</tissue>
    </source>
</reference>
<organism evidence="2 3">
    <name type="scientific">Rhododendron griersonianum</name>
    <dbReference type="NCBI Taxonomy" id="479676"/>
    <lineage>
        <taxon>Eukaryota</taxon>
        <taxon>Viridiplantae</taxon>
        <taxon>Streptophyta</taxon>
        <taxon>Embryophyta</taxon>
        <taxon>Tracheophyta</taxon>
        <taxon>Spermatophyta</taxon>
        <taxon>Magnoliopsida</taxon>
        <taxon>eudicotyledons</taxon>
        <taxon>Gunneridae</taxon>
        <taxon>Pentapetalae</taxon>
        <taxon>asterids</taxon>
        <taxon>Ericales</taxon>
        <taxon>Ericaceae</taxon>
        <taxon>Ericoideae</taxon>
        <taxon>Rhodoreae</taxon>
        <taxon>Rhododendron</taxon>
    </lineage>
</organism>
<gene>
    <name evidence="2" type="ORF">RHGRI_011873</name>
</gene>
<dbReference type="PANTHER" id="PTHR36729:SF2">
    <property type="entry name" value="EXPRESSED PROTEIN"/>
    <property type="match status" value="1"/>
</dbReference>
<dbReference type="Pfam" id="PF24869">
    <property type="entry name" value="DUF7734"/>
    <property type="match status" value="1"/>
</dbReference>
<dbReference type="EMBL" id="JACTNZ010000004">
    <property type="protein sequence ID" value="KAG5554142.1"/>
    <property type="molecule type" value="Genomic_DNA"/>
</dbReference>
<evidence type="ECO:0000313" key="3">
    <source>
        <dbReference type="Proteomes" id="UP000823749"/>
    </source>
</evidence>
<evidence type="ECO:0000259" key="1">
    <source>
        <dbReference type="Pfam" id="PF24869"/>
    </source>
</evidence>
<dbReference type="GO" id="GO:0009507">
    <property type="term" value="C:chloroplast"/>
    <property type="evidence" value="ECO:0007669"/>
    <property type="project" value="TreeGrafter"/>
</dbReference>
<evidence type="ECO:0000313" key="2">
    <source>
        <dbReference type="EMBL" id="KAG5554142.1"/>
    </source>
</evidence>
<accession>A0AAV6KPQ3</accession>
<dbReference type="PANTHER" id="PTHR36729">
    <property type="entry name" value="EXPRESSED PROTEIN"/>
    <property type="match status" value="1"/>
</dbReference>
<protein>
    <recommendedName>
        <fullName evidence="1">DUF7734 domain-containing protein</fullName>
    </recommendedName>
</protein>
<feature type="domain" description="DUF7734" evidence="1">
    <location>
        <begin position="88"/>
        <end position="175"/>
    </location>
</feature>
<name>A0AAV6KPQ3_9ERIC</name>
<proteinExistence type="predicted"/>
<dbReference type="Proteomes" id="UP000823749">
    <property type="component" value="Chromosome 4"/>
</dbReference>
<dbReference type="AlphaFoldDB" id="A0AAV6KPQ3"/>